<dbReference type="Proteomes" id="UP001157946">
    <property type="component" value="Unassembled WGS sequence"/>
</dbReference>
<keyword evidence="6 7" id="KW-0694">RNA-binding</keyword>
<feature type="binding site" evidence="7 8">
    <location>
        <position position="30"/>
    </location>
    <ligand>
        <name>S-adenosyl-L-methionine</name>
        <dbReference type="ChEBI" id="CHEBI:59789"/>
    </ligand>
</feature>
<protein>
    <recommendedName>
        <fullName evidence="7">Ribosomal RNA small subunit methyltransferase A</fullName>
        <ecNumber evidence="7">2.1.1.182</ecNumber>
    </recommendedName>
    <alternativeName>
        <fullName evidence="7">16S rRNA (adenine(1518)-N(6)/adenine(1519)-N(6))-dimethyltransferase</fullName>
    </alternativeName>
    <alternativeName>
        <fullName evidence="7">16S rRNA dimethyladenosine transferase</fullName>
    </alternativeName>
    <alternativeName>
        <fullName evidence="7">16S rRNA dimethylase</fullName>
    </alternativeName>
    <alternativeName>
        <fullName evidence="7">S-adenosylmethionine-6-N', N'-adenosyl(rRNA) dimethyltransferase</fullName>
    </alternativeName>
</protein>
<keyword evidence="11" id="KW-1185">Reference proteome</keyword>
<feature type="binding site" evidence="7 8">
    <location>
        <position position="55"/>
    </location>
    <ligand>
        <name>S-adenosyl-L-methionine</name>
        <dbReference type="ChEBI" id="CHEBI:59789"/>
    </ligand>
</feature>
<keyword evidence="3 7" id="KW-0489">Methyltransferase</keyword>
<dbReference type="SMART" id="SM00650">
    <property type="entry name" value="rADc"/>
    <property type="match status" value="1"/>
</dbReference>
<dbReference type="InterPro" id="IPR001737">
    <property type="entry name" value="KsgA/Erm"/>
</dbReference>
<sequence>MNHKPISARTRELLNAYGLKLKKSLGQNFLTDSHVLSKIIRAAELNKDSGVIEIGPGIGALTERLAEQAGKVVAVELDQRLVPVLKELFQHQPHVEIIHGDALEVDLGAVIQEHMRDMKTLHVVANLPYYVTSPILIRLLTERYPLTNIVIMIQKEVADRLAAKPGTKDYSSLSVLVQYFAEAEEVAKVPSHVFVPRPQVDSAVARLTLRERPAVEVKNEELFFKIVRASFAQRRKTLLNTLHATLFARVDKHQVEAWLNEAGIDPKRRGETLNLEEFATLVEVIDQKLTALS</sequence>
<dbReference type="PROSITE" id="PS51689">
    <property type="entry name" value="SAM_RNA_A_N6_MT"/>
    <property type="match status" value="1"/>
</dbReference>
<dbReference type="SUPFAM" id="SSF53335">
    <property type="entry name" value="S-adenosyl-L-methionine-dependent methyltransferases"/>
    <property type="match status" value="1"/>
</dbReference>
<comment type="caution">
    <text evidence="10">The sequence shown here is derived from an EMBL/GenBank/DDBJ whole genome shotgun (WGS) entry which is preliminary data.</text>
</comment>
<feature type="binding site" evidence="7 8">
    <location>
        <position position="126"/>
    </location>
    <ligand>
        <name>S-adenosyl-L-methionine</name>
        <dbReference type="ChEBI" id="CHEBI:59789"/>
    </ligand>
</feature>
<comment type="similarity">
    <text evidence="7">Belongs to the class I-like SAM-binding methyltransferase superfamily. rRNA adenine N(6)-methyltransferase family. RsmA subfamily.</text>
</comment>
<keyword evidence="5 7" id="KW-0949">S-adenosyl-L-methionine</keyword>
<evidence type="ECO:0000256" key="7">
    <source>
        <dbReference type="HAMAP-Rule" id="MF_00607"/>
    </source>
</evidence>
<dbReference type="FunFam" id="3.40.50.150:FF:000023">
    <property type="entry name" value="Ribosomal RNA small subunit methyltransferase A"/>
    <property type="match status" value="1"/>
</dbReference>
<evidence type="ECO:0000256" key="1">
    <source>
        <dbReference type="ARBA" id="ARBA00022490"/>
    </source>
</evidence>
<evidence type="ECO:0000256" key="3">
    <source>
        <dbReference type="ARBA" id="ARBA00022603"/>
    </source>
</evidence>
<dbReference type="PROSITE" id="PS01131">
    <property type="entry name" value="RRNA_A_DIMETH"/>
    <property type="match status" value="1"/>
</dbReference>
<dbReference type="EC" id="2.1.1.182" evidence="7"/>
<comment type="catalytic activity">
    <reaction evidence="7">
        <text>adenosine(1518)/adenosine(1519) in 16S rRNA + 4 S-adenosyl-L-methionine = N(6)-dimethyladenosine(1518)/N(6)-dimethyladenosine(1519) in 16S rRNA + 4 S-adenosyl-L-homocysteine + 4 H(+)</text>
        <dbReference type="Rhea" id="RHEA:19609"/>
        <dbReference type="Rhea" id="RHEA-COMP:10232"/>
        <dbReference type="Rhea" id="RHEA-COMP:10233"/>
        <dbReference type="ChEBI" id="CHEBI:15378"/>
        <dbReference type="ChEBI" id="CHEBI:57856"/>
        <dbReference type="ChEBI" id="CHEBI:59789"/>
        <dbReference type="ChEBI" id="CHEBI:74411"/>
        <dbReference type="ChEBI" id="CHEBI:74493"/>
        <dbReference type="EC" id="2.1.1.182"/>
    </reaction>
</comment>
<evidence type="ECO:0000259" key="9">
    <source>
        <dbReference type="SMART" id="SM00650"/>
    </source>
</evidence>
<comment type="subcellular location">
    <subcellularLocation>
        <location evidence="7">Cytoplasm</location>
    </subcellularLocation>
</comment>
<dbReference type="HAMAP" id="MF_00607">
    <property type="entry name" value="16SrRNA_methyltr_A"/>
    <property type="match status" value="1"/>
</dbReference>
<keyword evidence="4 7" id="KW-0808">Transferase</keyword>
<keyword evidence="2 7" id="KW-0698">rRNA processing</keyword>
<evidence type="ECO:0000256" key="5">
    <source>
        <dbReference type="ARBA" id="ARBA00022691"/>
    </source>
</evidence>
<evidence type="ECO:0000256" key="6">
    <source>
        <dbReference type="ARBA" id="ARBA00022884"/>
    </source>
</evidence>
<dbReference type="Gene3D" id="3.40.50.150">
    <property type="entry name" value="Vaccinia Virus protein VP39"/>
    <property type="match status" value="1"/>
</dbReference>
<dbReference type="PANTHER" id="PTHR11727:SF7">
    <property type="entry name" value="DIMETHYLADENOSINE TRANSFERASE-RELATED"/>
    <property type="match status" value="1"/>
</dbReference>
<dbReference type="InterPro" id="IPR023165">
    <property type="entry name" value="rRNA_Ade_diMease-like_C"/>
</dbReference>
<dbReference type="Pfam" id="PF00398">
    <property type="entry name" value="RrnaAD"/>
    <property type="match status" value="1"/>
</dbReference>
<feature type="binding site" evidence="7 8">
    <location>
        <position position="28"/>
    </location>
    <ligand>
        <name>S-adenosyl-L-methionine</name>
        <dbReference type="ChEBI" id="CHEBI:59789"/>
    </ligand>
</feature>
<feature type="domain" description="Ribosomal RNA adenine methylase transferase N-terminal" evidence="9">
    <location>
        <begin position="35"/>
        <end position="211"/>
    </location>
</feature>
<keyword evidence="1 7" id="KW-0963">Cytoplasm</keyword>
<evidence type="ECO:0000313" key="10">
    <source>
        <dbReference type="EMBL" id="SMP30998.1"/>
    </source>
</evidence>
<feature type="binding site" evidence="7 8">
    <location>
        <position position="76"/>
    </location>
    <ligand>
        <name>S-adenosyl-L-methionine</name>
        <dbReference type="ChEBI" id="CHEBI:59789"/>
    </ligand>
</feature>
<evidence type="ECO:0000256" key="4">
    <source>
        <dbReference type="ARBA" id="ARBA00022679"/>
    </source>
</evidence>
<dbReference type="PANTHER" id="PTHR11727">
    <property type="entry name" value="DIMETHYLADENOSINE TRANSFERASE"/>
    <property type="match status" value="1"/>
</dbReference>
<evidence type="ECO:0000313" key="11">
    <source>
        <dbReference type="Proteomes" id="UP001157946"/>
    </source>
</evidence>
<dbReference type="InterPro" id="IPR020596">
    <property type="entry name" value="rRNA_Ade_Mease_Trfase_CS"/>
</dbReference>
<feature type="binding site" evidence="7 8">
    <location>
        <position position="101"/>
    </location>
    <ligand>
        <name>S-adenosyl-L-methionine</name>
        <dbReference type="ChEBI" id="CHEBI:59789"/>
    </ligand>
</feature>
<proteinExistence type="inferred from homology"/>
<dbReference type="GO" id="GO:0052908">
    <property type="term" value="F:16S rRNA (adenine(1518)-N(6)/adenine(1519)-N(6))-dimethyltransferase activity"/>
    <property type="evidence" value="ECO:0007669"/>
    <property type="project" value="UniProtKB-EC"/>
</dbReference>
<dbReference type="CDD" id="cd02440">
    <property type="entry name" value="AdoMet_MTases"/>
    <property type="match status" value="1"/>
</dbReference>
<organism evidence="10 11">
    <name type="scientific">Laceyella tengchongensis</name>
    <dbReference type="NCBI Taxonomy" id="574699"/>
    <lineage>
        <taxon>Bacteria</taxon>
        <taxon>Bacillati</taxon>
        <taxon>Bacillota</taxon>
        <taxon>Bacilli</taxon>
        <taxon>Bacillales</taxon>
        <taxon>Thermoactinomycetaceae</taxon>
        <taxon>Laceyella</taxon>
    </lineage>
</organism>
<dbReference type="AlphaFoldDB" id="A0AA46AGT0"/>
<reference evidence="10" key="1">
    <citation type="submission" date="2017-05" db="EMBL/GenBank/DDBJ databases">
        <authorList>
            <person name="Varghese N."/>
            <person name="Submissions S."/>
        </authorList>
    </citation>
    <scope>NUCLEOTIDE SEQUENCE</scope>
    <source>
        <strain evidence="10">DSM 45262</strain>
    </source>
</reference>
<dbReference type="NCBIfam" id="TIGR00755">
    <property type="entry name" value="ksgA"/>
    <property type="match status" value="1"/>
</dbReference>
<dbReference type="GO" id="GO:0003723">
    <property type="term" value="F:RNA binding"/>
    <property type="evidence" value="ECO:0007669"/>
    <property type="project" value="UniProtKB-UniRule"/>
</dbReference>
<dbReference type="InterPro" id="IPR029063">
    <property type="entry name" value="SAM-dependent_MTases_sf"/>
</dbReference>
<dbReference type="EMBL" id="FXTU01000007">
    <property type="protein sequence ID" value="SMP30998.1"/>
    <property type="molecule type" value="Genomic_DNA"/>
</dbReference>
<comment type="function">
    <text evidence="7">Specifically dimethylates two adjacent adenosines (A1518 and A1519) in the loop of a conserved hairpin near the 3'-end of 16S rRNA in the 30S particle. May play a critical role in biogenesis of 30S subunits.</text>
</comment>
<accession>A0AA46AGT0</accession>
<name>A0AA46AGT0_9BACL</name>
<evidence type="ECO:0000256" key="2">
    <source>
        <dbReference type="ARBA" id="ARBA00022552"/>
    </source>
</evidence>
<gene>
    <name evidence="7" type="primary">rsmA</name>
    <name evidence="7" type="synonym">ksgA</name>
    <name evidence="10" type="ORF">SAMN06265361_107155</name>
</gene>
<dbReference type="InterPro" id="IPR011530">
    <property type="entry name" value="rRNA_adenine_dimethylase"/>
</dbReference>
<evidence type="ECO:0000256" key="8">
    <source>
        <dbReference type="PROSITE-ProRule" id="PRU01026"/>
    </source>
</evidence>
<dbReference type="InterPro" id="IPR020598">
    <property type="entry name" value="rRNA_Ade_methylase_Trfase_N"/>
</dbReference>
<dbReference type="Gene3D" id="1.10.8.100">
    <property type="entry name" value="Ribosomal RNA adenine dimethylase-like, domain 2"/>
    <property type="match status" value="1"/>
</dbReference>
<dbReference type="GO" id="GO:0005829">
    <property type="term" value="C:cytosol"/>
    <property type="evidence" value="ECO:0007669"/>
    <property type="project" value="TreeGrafter"/>
</dbReference>